<accession>A0A174LYE1</accession>
<dbReference type="UniPathway" id="UPA00545">
    <property type="reaction ID" value="UER00823"/>
</dbReference>
<proteinExistence type="inferred from homology"/>
<dbReference type="Gene3D" id="2.160.20.10">
    <property type="entry name" value="Single-stranded right-handed beta-helix, Pectin lyase-like"/>
    <property type="match status" value="1"/>
</dbReference>
<keyword evidence="2 4" id="KW-0378">Hydrolase</keyword>
<dbReference type="Pfam" id="PF01095">
    <property type="entry name" value="Pectinesterase"/>
    <property type="match status" value="1"/>
</dbReference>
<dbReference type="InterPro" id="IPR011050">
    <property type="entry name" value="Pectin_lyase_fold/virulence"/>
</dbReference>
<evidence type="ECO:0000313" key="5">
    <source>
        <dbReference type="EMBL" id="RHD85914.1"/>
    </source>
</evidence>
<comment type="catalytic activity">
    <reaction evidence="4">
        <text>[(1-&gt;4)-alpha-D-galacturonosyl methyl ester](n) + n H2O = [(1-&gt;4)-alpha-D-galacturonosyl](n) + n methanol + n H(+)</text>
        <dbReference type="Rhea" id="RHEA:22380"/>
        <dbReference type="Rhea" id="RHEA-COMP:14570"/>
        <dbReference type="Rhea" id="RHEA-COMP:14573"/>
        <dbReference type="ChEBI" id="CHEBI:15377"/>
        <dbReference type="ChEBI" id="CHEBI:15378"/>
        <dbReference type="ChEBI" id="CHEBI:17790"/>
        <dbReference type="ChEBI" id="CHEBI:140522"/>
        <dbReference type="ChEBI" id="CHEBI:140523"/>
        <dbReference type="EC" id="3.1.1.11"/>
    </reaction>
</comment>
<dbReference type="Proteomes" id="UP000283429">
    <property type="component" value="Unassembled WGS sequence"/>
</dbReference>
<dbReference type="InterPro" id="IPR012334">
    <property type="entry name" value="Pectin_lyas_fold"/>
</dbReference>
<keyword evidence="3 4" id="KW-0063">Aspartyl esterase</keyword>
<feature type="chain" id="PRO_5041745810" description="Pectinesterase" evidence="4">
    <location>
        <begin position="25"/>
        <end position="322"/>
    </location>
</feature>
<dbReference type="EMBL" id="QSJM01000001">
    <property type="protein sequence ID" value="RHD85914.1"/>
    <property type="molecule type" value="Genomic_DNA"/>
</dbReference>
<evidence type="ECO:0000256" key="3">
    <source>
        <dbReference type="ARBA" id="ARBA00023085"/>
    </source>
</evidence>
<dbReference type="SUPFAM" id="SSF51126">
    <property type="entry name" value="Pectin lyase-like"/>
    <property type="match status" value="1"/>
</dbReference>
<evidence type="ECO:0000256" key="4">
    <source>
        <dbReference type="RuleBase" id="RU000589"/>
    </source>
</evidence>
<gene>
    <name evidence="5" type="ORF">DW783_00035</name>
</gene>
<evidence type="ECO:0000256" key="1">
    <source>
        <dbReference type="ARBA" id="ARBA00008891"/>
    </source>
</evidence>
<dbReference type="InterPro" id="IPR033131">
    <property type="entry name" value="Pectinesterase_Asp_AS"/>
</dbReference>
<dbReference type="GO" id="GO:0009279">
    <property type="term" value="C:cell outer membrane"/>
    <property type="evidence" value="ECO:0007669"/>
    <property type="project" value="TreeGrafter"/>
</dbReference>
<sequence>MKFKKQFYLLFICLWAGITKTTFAQQPATYDYVVSSNGKGNFTTIQEAINAVPDFRKKQTRILLSKGIYKEKLVVPASKTNIALIGEDGAVISYDDYSNKLNVFGETKGTSGSSSVYLYAPDFYVENITFQNTSGPVGQAVACLVVGDRTHFKKCRFLGFQDTLYTWGADSRQYYEECYIEGTVDFIFGASTAVFHRCHIHSKSNGFITAPSTPSEKKYGYVFLNCRLTADTNVSDVYLSRPWRPYAQAVFIHCDLGRHINPAGWNNWDNKENEKTVFYAEYQNVGEGACKDKRVSYSHQLKNISHYAIQTILGGEDGWNPI</sequence>
<keyword evidence="4" id="KW-0732">Signal</keyword>
<protein>
    <recommendedName>
        <fullName evidence="4">Pectinesterase</fullName>
        <ecNumber evidence="4">3.1.1.11</ecNumber>
    </recommendedName>
</protein>
<evidence type="ECO:0000313" key="6">
    <source>
        <dbReference type="Proteomes" id="UP000283429"/>
    </source>
</evidence>
<dbReference type="EC" id="3.1.1.11" evidence="4"/>
<dbReference type="FunFam" id="2.160.20.10:FF:000052">
    <property type="entry name" value="Pectinesterase"/>
    <property type="match status" value="1"/>
</dbReference>
<name>A0A174LYE1_PHOVU</name>
<dbReference type="PROSITE" id="PS00503">
    <property type="entry name" value="PECTINESTERASE_2"/>
    <property type="match status" value="1"/>
</dbReference>
<comment type="caution">
    <text evidence="5">The sequence shown here is derived from an EMBL/GenBank/DDBJ whole genome shotgun (WGS) entry which is preliminary data.</text>
</comment>
<dbReference type="GO" id="GO:0042545">
    <property type="term" value="P:cell wall modification"/>
    <property type="evidence" value="ECO:0007669"/>
    <property type="project" value="UniProtKB-UniRule"/>
</dbReference>
<dbReference type="AlphaFoldDB" id="A0A174LYE1"/>
<organism evidence="5 6">
    <name type="scientific">Phocaeicola vulgatus</name>
    <name type="common">Bacteroides vulgatus</name>
    <dbReference type="NCBI Taxonomy" id="821"/>
    <lineage>
        <taxon>Bacteria</taxon>
        <taxon>Pseudomonadati</taxon>
        <taxon>Bacteroidota</taxon>
        <taxon>Bacteroidia</taxon>
        <taxon>Bacteroidales</taxon>
        <taxon>Bacteroidaceae</taxon>
        <taxon>Phocaeicola</taxon>
    </lineage>
</organism>
<dbReference type="GO" id="GO:0030599">
    <property type="term" value="F:pectinesterase activity"/>
    <property type="evidence" value="ECO:0007669"/>
    <property type="project" value="UniProtKB-UniRule"/>
</dbReference>
<reference evidence="5 6" key="1">
    <citation type="submission" date="2018-08" db="EMBL/GenBank/DDBJ databases">
        <title>A genome reference for cultivated species of the human gut microbiota.</title>
        <authorList>
            <person name="Zou Y."/>
            <person name="Xue W."/>
            <person name="Luo G."/>
        </authorList>
    </citation>
    <scope>NUCLEOTIDE SEQUENCE [LARGE SCALE GENOMIC DNA]</scope>
    <source>
        <strain evidence="5 6">AM30-40</strain>
    </source>
</reference>
<comment type="similarity">
    <text evidence="1">Belongs to the pectinesterase family.</text>
</comment>
<dbReference type="PANTHER" id="PTHR31321">
    <property type="entry name" value="ACYL-COA THIOESTER HYDROLASE YBHC-RELATED"/>
    <property type="match status" value="1"/>
</dbReference>
<comment type="pathway">
    <text evidence="4">Glycan metabolism; pectin degradation; 2-dehydro-3-deoxy-D-gluconate from pectin: step 1/5.</text>
</comment>
<dbReference type="GO" id="GO:0045490">
    <property type="term" value="P:pectin catabolic process"/>
    <property type="evidence" value="ECO:0007669"/>
    <property type="project" value="UniProtKB-UniRule"/>
</dbReference>
<dbReference type="PANTHER" id="PTHR31321:SF57">
    <property type="entry name" value="PECTINESTERASE 53-RELATED"/>
    <property type="match status" value="1"/>
</dbReference>
<dbReference type="InterPro" id="IPR000070">
    <property type="entry name" value="Pectinesterase_cat"/>
</dbReference>
<feature type="signal peptide" evidence="4">
    <location>
        <begin position="1"/>
        <end position="24"/>
    </location>
</feature>
<evidence type="ECO:0000256" key="2">
    <source>
        <dbReference type="ARBA" id="ARBA00022801"/>
    </source>
</evidence>